<dbReference type="Pfam" id="PF13499">
    <property type="entry name" value="EF-hand_7"/>
    <property type="match status" value="1"/>
</dbReference>
<dbReference type="CDD" id="cd00051">
    <property type="entry name" value="EFh"/>
    <property type="match status" value="1"/>
</dbReference>
<evidence type="ECO:0000259" key="5">
    <source>
        <dbReference type="PROSITE" id="PS50222"/>
    </source>
</evidence>
<feature type="domain" description="EF-hand" evidence="5">
    <location>
        <begin position="105"/>
        <end position="140"/>
    </location>
</feature>
<keyword evidence="3" id="KW-0106">Calcium</keyword>
<dbReference type="EMBL" id="BRXW01000272">
    <property type="protein sequence ID" value="GMI16988.1"/>
    <property type="molecule type" value="Genomic_DNA"/>
</dbReference>
<dbReference type="InterPro" id="IPR018247">
    <property type="entry name" value="EF_Hand_1_Ca_BS"/>
</dbReference>
<proteinExistence type="predicted"/>
<feature type="domain" description="EF-hand" evidence="5">
    <location>
        <begin position="37"/>
        <end position="72"/>
    </location>
</feature>
<dbReference type="Proteomes" id="UP001165122">
    <property type="component" value="Unassembled WGS sequence"/>
</dbReference>
<evidence type="ECO:0000313" key="6">
    <source>
        <dbReference type="EMBL" id="GMI16988.1"/>
    </source>
</evidence>
<evidence type="ECO:0000256" key="2">
    <source>
        <dbReference type="ARBA" id="ARBA00022737"/>
    </source>
</evidence>
<dbReference type="InterPro" id="IPR002048">
    <property type="entry name" value="EF_hand_dom"/>
</dbReference>
<feature type="compositionally biased region" description="Low complexity" evidence="4">
    <location>
        <begin position="334"/>
        <end position="354"/>
    </location>
</feature>
<feature type="compositionally biased region" description="Basic residues" evidence="4">
    <location>
        <begin position="310"/>
        <end position="325"/>
    </location>
</feature>
<dbReference type="PROSITE" id="PS50222">
    <property type="entry name" value="EF_HAND_2"/>
    <property type="match status" value="3"/>
</dbReference>
<evidence type="ECO:0000256" key="3">
    <source>
        <dbReference type="ARBA" id="ARBA00022837"/>
    </source>
</evidence>
<accession>A0A9W7FS49</accession>
<organism evidence="6 7">
    <name type="scientific">Triparma laevis f. longispina</name>
    <dbReference type="NCBI Taxonomy" id="1714387"/>
    <lineage>
        <taxon>Eukaryota</taxon>
        <taxon>Sar</taxon>
        <taxon>Stramenopiles</taxon>
        <taxon>Ochrophyta</taxon>
        <taxon>Bolidophyceae</taxon>
        <taxon>Parmales</taxon>
        <taxon>Triparmaceae</taxon>
        <taxon>Triparma</taxon>
    </lineage>
</organism>
<feature type="compositionally biased region" description="Basic and acidic residues" evidence="4">
    <location>
        <begin position="245"/>
        <end position="254"/>
    </location>
</feature>
<dbReference type="AlphaFoldDB" id="A0A9W7FS49"/>
<dbReference type="PANTHER" id="PTHR45942">
    <property type="entry name" value="PROTEIN PHOSPATASE 3 REGULATORY SUBUNIT B ALPHA ISOFORM TYPE 1"/>
    <property type="match status" value="1"/>
</dbReference>
<dbReference type="GO" id="GO:0005509">
    <property type="term" value="F:calcium ion binding"/>
    <property type="evidence" value="ECO:0007669"/>
    <property type="project" value="InterPro"/>
</dbReference>
<keyword evidence="7" id="KW-1185">Reference proteome</keyword>
<dbReference type="SUPFAM" id="SSF47473">
    <property type="entry name" value="EF-hand"/>
    <property type="match status" value="1"/>
</dbReference>
<keyword evidence="1" id="KW-0479">Metal-binding</keyword>
<dbReference type="PROSITE" id="PS00018">
    <property type="entry name" value="EF_HAND_1"/>
    <property type="match status" value="4"/>
</dbReference>
<comment type="caution">
    <text evidence="6">The sequence shown here is derived from an EMBL/GenBank/DDBJ whole genome shotgun (WGS) entry which is preliminary data.</text>
</comment>
<dbReference type="OrthoDB" id="191686at2759"/>
<feature type="compositionally biased region" description="Basic and acidic residues" evidence="4">
    <location>
        <begin position="387"/>
        <end position="401"/>
    </location>
</feature>
<feature type="compositionally biased region" description="Basic residues" evidence="4">
    <location>
        <begin position="229"/>
        <end position="244"/>
    </location>
</feature>
<feature type="domain" description="EF-hand" evidence="5">
    <location>
        <begin position="142"/>
        <end position="177"/>
    </location>
</feature>
<dbReference type="Gene3D" id="1.10.238.10">
    <property type="entry name" value="EF-hand"/>
    <property type="match status" value="1"/>
</dbReference>
<evidence type="ECO:0000313" key="7">
    <source>
        <dbReference type="Proteomes" id="UP001165122"/>
    </source>
</evidence>
<sequence length="513" mass="58567">MGACNSSKPHAPSTYDLSGDKFNSLDVFCKKLEIRPATLTKLRVAFTKIDHDKSGRVSMAEFLVLFGLDRTPFTTRAFRLIDNDRSGELDFFEFIAAVWNYCTMDWETLVRYSFDLFDTDNSGQLEMEEIERLVCYVAGTKKPDSRAKKVLKLMDHDNDGLISYNEFLCYNRKFQSILFPAFQMQMKMRKKVLGAPFWEHKTMEMTKLKTTQGVSVRTVLDDLDSAGKLSHRKAEKVAKRRASKKTKEAKEEPKAPPPPPPKDHQYAQPTKPTFRVQANEKQKKKHKLKAKDGLILKTYDVDDDFESSGNKKKVEKKKSKKRKQKHSDIENDENASSNSSSNSTNSTQPTVSTYTYTSVTTEYIDFKIGSNKTEKKKKKSKPPTSVDIRKQQRDMATKEIDKRQREIDAKFKRKNPKAQSFAQKNLGLLSTNFDKENSEVNSPPPLPMEDQIRLGLADALGKSVRAATDFISSPFSAKKAKKRMKKNVQFDSDIATTIVFSETPTKLTISEFR</sequence>
<evidence type="ECO:0000256" key="4">
    <source>
        <dbReference type="SAM" id="MobiDB-lite"/>
    </source>
</evidence>
<feature type="region of interest" description="Disordered" evidence="4">
    <location>
        <begin position="367"/>
        <end position="401"/>
    </location>
</feature>
<gene>
    <name evidence="6" type="ORF">TrLO_g4960</name>
</gene>
<keyword evidence="2" id="KW-0677">Repeat</keyword>
<evidence type="ECO:0000256" key="1">
    <source>
        <dbReference type="ARBA" id="ARBA00022723"/>
    </source>
</evidence>
<reference evidence="7" key="1">
    <citation type="journal article" date="2023" name="Commun. Biol.">
        <title>Genome analysis of Parmales, the sister group of diatoms, reveals the evolutionary specialization of diatoms from phago-mixotrophs to photoautotrophs.</title>
        <authorList>
            <person name="Ban H."/>
            <person name="Sato S."/>
            <person name="Yoshikawa S."/>
            <person name="Yamada K."/>
            <person name="Nakamura Y."/>
            <person name="Ichinomiya M."/>
            <person name="Sato N."/>
            <person name="Blanc-Mathieu R."/>
            <person name="Endo H."/>
            <person name="Kuwata A."/>
            <person name="Ogata H."/>
        </authorList>
    </citation>
    <scope>NUCLEOTIDE SEQUENCE [LARGE SCALE GENOMIC DNA]</scope>
    <source>
        <strain evidence="7">NIES 3700</strain>
    </source>
</reference>
<feature type="region of interest" description="Disordered" evidence="4">
    <location>
        <begin position="227"/>
        <end position="268"/>
    </location>
</feature>
<dbReference type="Pfam" id="PF13202">
    <property type="entry name" value="EF-hand_5"/>
    <property type="match status" value="2"/>
</dbReference>
<dbReference type="InterPro" id="IPR011992">
    <property type="entry name" value="EF-hand-dom_pair"/>
</dbReference>
<dbReference type="SMART" id="SM00054">
    <property type="entry name" value="EFh"/>
    <property type="match status" value="4"/>
</dbReference>
<protein>
    <recommendedName>
        <fullName evidence="5">EF-hand domain-containing protein</fullName>
    </recommendedName>
</protein>
<feature type="region of interest" description="Disordered" evidence="4">
    <location>
        <begin position="299"/>
        <end position="354"/>
    </location>
</feature>
<name>A0A9W7FS49_9STRA</name>